<dbReference type="AlphaFoldDB" id="A0A7T8BBH5"/>
<dbReference type="EMBL" id="CP067089">
    <property type="protein sequence ID" value="QQO10040.1"/>
    <property type="molecule type" value="Genomic_DNA"/>
</dbReference>
<reference evidence="2" key="1">
    <citation type="submission" date="2021-01" db="EMBL/GenBank/DDBJ databases">
        <title>Description of Breznakiella homolactica.</title>
        <authorList>
            <person name="Song Y."/>
            <person name="Brune A."/>
        </authorList>
    </citation>
    <scope>NUCLEOTIDE SEQUENCE</scope>
    <source>
        <strain evidence="2">RmG30</strain>
    </source>
</reference>
<feature type="signal peptide" evidence="1">
    <location>
        <begin position="1"/>
        <end position="19"/>
    </location>
</feature>
<proteinExistence type="predicted"/>
<sequence length="129" mass="15065">MKNILRILFILMFSAQLFSLGTPDDFSLDYIILHKEIPYNGDIYYIGVKVSGFQEKVFFADVFLNECEIDKSNHIISGNEIYEFYINNKTDAYGKEINTYTDISIDFERQVLIITFDDGSIQIEDLEIY</sequence>
<organism evidence="2 3">
    <name type="scientific">Breznakiella homolactica</name>
    <dbReference type="NCBI Taxonomy" id="2798577"/>
    <lineage>
        <taxon>Bacteria</taxon>
        <taxon>Pseudomonadati</taxon>
        <taxon>Spirochaetota</taxon>
        <taxon>Spirochaetia</taxon>
        <taxon>Spirochaetales</taxon>
        <taxon>Breznakiellaceae</taxon>
        <taxon>Breznakiella</taxon>
    </lineage>
</organism>
<keyword evidence="3" id="KW-1185">Reference proteome</keyword>
<evidence type="ECO:0000313" key="2">
    <source>
        <dbReference type="EMBL" id="QQO10040.1"/>
    </source>
</evidence>
<protein>
    <submittedName>
        <fullName evidence="2">Uncharacterized protein</fullName>
    </submittedName>
</protein>
<dbReference type="KEGG" id="bhc:JFL75_03750"/>
<feature type="chain" id="PRO_5030912818" evidence="1">
    <location>
        <begin position="20"/>
        <end position="129"/>
    </location>
</feature>
<name>A0A7T8BBH5_9SPIR</name>
<keyword evidence="1" id="KW-0732">Signal</keyword>
<dbReference type="RefSeq" id="WP_215627344.1">
    <property type="nucleotide sequence ID" value="NZ_CP067089.2"/>
</dbReference>
<dbReference type="Proteomes" id="UP000595917">
    <property type="component" value="Chromosome"/>
</dbReference>
<evidence type="ECO:0000313" key="3">
    <source>
        <dbReference type="Proteomes" id="UP000595917"/>
    </source>
</evidence>
<evidence type="ECO:0000256" key="1">
    <source>
        <dbReference type="SAM" id="SignalP"/>
    </source>
</evidence>
<gene>
    <name evidence="2" type="ORF">JFL75_03750</name>
</gene>
<accession>A0A7T8BBH5</accession>